<dbReference type="Proteomes" id="UP000016922">
    <property type="component" value="Unassembled WGS sequence"/>
</dbReference>
<dbReference type="RefSeq" id="XP_008088223.1">
    <property type="nucleotide sequence ID" value="XM_008090032.1"/>
</dbReference>
<organism evidence="2 3">
    <name type="scientific">Glarea lozoyensis (strain ATCC 20868 / MF5171)</name>
    <dbReference type="NCBI Taxonomy" id="1116229"/>
    <lineage>
        <taxon>Eukaryota</taxon>
        <taxon>Fungi</taxon>
        <taxon>Dikarya</taxon>
        <taxon>Ascomycota</taxon>
        <taxon>Pezizomycotina</taxon>
        <taxon>Leotiomycetes</taxon>
        <taxon>Helotiales</taxon>
        <taxon>Helotiaceae</taxon>
        <taxon>Glarea</taxon>
    </lineage>
</organism>
<feature type="region of interest" description="Disordered" evidence="1">
    <location>
        <begin position="34"/>
        <end position="123"/>
    </location>
</feature>
<evidence type="ECO:0000313" key="3">
    <source>
        <dbReference type="Proteomes" id="UP000016922"/>
    </source>
</evidence>
<sequence length="123" mass="13097">MPYQRRTCRKAPSTLPSNIHDIIARAVLAGTIPVSGGQEPLQKTADQSTHPEQLSQLSANGTIETPVQSSGSNIPSDENKASTVILSDLKHQTGTNTVSQQTDNSKQPYPATTAVESQVRTST</sequence>
<feature type="compositionally biased region" description="Polar residues" evidence="1">
    <location>
        <begin position="114"/>
        <end position="123"/>
    </location>
</feature>
<gene>
    <name evidence="2" type="ORF">GLAREA_07985</name>
</gene>
<accession>S3CDP4</accession>
<dbReference type="AlphaFoldDB" id="S3CDP4"/>
<feature type="compositionally biased region" description="Polar residues" evidence="1">
    <location>
        <begin position="44"/>
        <end position="85"/>
    </location>
</feature>
<feature type="compositionally biased region" description="Polar residues" evidence="1">
    <location>
        <begin position="92"/>
        <end position="107"/>
    </location>
</feature>
<evidence type="ECO:0000256" key="1">
    <source>
        <dbReference type="SAM" id="MobiDB-lite"/>
    </source>
</evidence>
<dbReference type="GeneID" id="19467036"/>
<reference evidence="2 3" key="1">
    <citation type="journal article" date="2013" name="BMC Genomics">
        <title>Genomics-driven discovery of the pneumocandin biosynthetic gene cluster in the fungus Glarea lozoyensis.</title>
        <authorList>
            <person name="Chen L."/>
            <person name="Yue Q."/>
            <person name="Zhang X."/>
            <person name="Xiang M."/>
            <person name="Wang C."/>
            <person name="Li S."/>
            <person name="Che Y."/>
            <person name="Ortiz-Lopez F.J."/>
            <person name="Bills G.F."/>
            <person name="Liu X."/>
            <person name="An Z."/>
        </authorList>
    </citation>
    <scope>NUCLEOTIDE SEQUENCE [LARGE SCALE GENOMIC DNA]</scope>
    <source>
        <strain evidence="3">ATCC 20868 / MF5171</strain>
    </source>
</reference>
<keyword evidence="3" id="KW-1185">Reference proteome</keyword>
<protein>
    <submittedName>
        <fullName evidence="2">Uncharacterized protein</fullName>
    </submittedName>
</protein>
<dbReference type="HOGENOM" id="CLU_2015511_0_0_1"/>
<evidence type="ECO:0000313" key="2">
    <source>
        <dbReference type="EMBL" id="EPE24135.1"/>
    </source>
</evidence>
<proteinExistence type="predicted"/>
<dbReference type="KEGG" id="glz:GLAREA_07985"/>
<dbReference type="EMBL" id="KE145373">
    <property type="protein sequence ID" value="EPE24135.1"/>
    <property type="molecule type" value="Genomic_DNA"/>
</dbReference>
<name>S3CDP4_GLAL2</name>